<keyword evidence="3" id="KW-0732">Signal</keyword>
<proteinExistence type="predicted"/>
<keyword evidence="2" id="KW-0472">Membrane</keyword>
<keyword evidence="5" id="KW-1185">Reference proteome</keyword>
<evidence type="ECO:0000313" key="5">
    <source>
        <dbReference type="Proteomes" id="UP001614264"/>
    </source>
</evidence>
<evidence type="ECO:0000313" key="4">
    <source>
        <dbReference type="EMBL" id="MFI7871414.1"/>
    </source>
</evidence>
<organism evidence="4 5">
    <name type="scientific">Streptomyces salinarius</name>
    <dbReference type="NCBI Taxonomy" id="2762598"/>
    <lineage>
        <taxon>Bacteria</taxon>
        <taxon>Bacillati</taxon>
        <taxon>Actinomycetota</taxon>
        <taxon>Actinomycetes</taxon>
        <taxon>Kitasatosporales</taxon>
        <taxon>Streptomycetaceae</taxon>
        <taxon>Streptomyces</taxon>
    </lineage>
</organism>
<keyword evidence="2" id="KW-0812">Transmembrane</keyword>
<evidence type="ECO:0000256" key="3">
    <source>
        <dbReference type="SAM" id="SignalP"/>
    </source>
</evidence>
<protein>
    <submittedName>
        <fullName evidence="4">LPXTG cell wall anchor domain-containing protein</fullName>
    </submittedName>
</protein>
<feature type="transmembrane region" description="Helical" evidence="2">
    <location>
        <begin position="99"/>
        <end position="119"/>
    </location>
</feature>
<feature type="signal peptide" evidence="3">
    <location>
        <begin position="1"/>
        <end position="25"/>
    </location>
</feature>
<name>A0ABW8B8T8_9ACTN</name>
<reference evidence="4 5" key="1">
    <citation type="submission" date="2024-07" db="EMBL/GenBank/DDBJ databases">
        <title>Whole genome sequencing of Prodigiosin pigment-producing Streptomyces salinarius isolated from rhizosphere soil of Arachis hypogaea.</title>
        <authorList>
            <person name="Vidhya A."/>
            <person name="Ramya S."/>
        </authorList>
    </citation>
    <scope>NUCLEOTIDE SEQUENCE [LARGE SCALE GENOMIC DNA]</scope>
    <source>
        <strain evidence="4 5">VRMG2420</strain>
    </source>
</reference>
<feature type="region of interest" description="Disordered" evidence="1">
    <location>
        <begin position="22"/>
        <end position="99"/>
    </location>
</feature>
<dbReference type="RefSeq" id="WP_365002512.1">
    <property type="nucleotide sequence ID" value="NZ_JBITPR010000035.1"/>
</dbReference>
<dbReference type="EMBL" id="JBITPR010000035">
    <property type="protein sequence ID" value="MFI7871414.1"/>
    <property type="molecule type" value="Genomic_DNA"/>
</dbReference>
<feature type="compositionally biased region" description="Low complexity" evidence="1">
    <location>
        <begin position="22"/>
        <end position="71"/>
    </location>
</feature>
<feature type="compositionally biased region" description="Polar residues" evidence="1">
    <location>
        <begin position="87"/>
        <end position="97"/>
    </location>
</feature>
<sequence>MRRTILSAVALACTAVLAGTAPAFADDPSPVPSAPAESAPSPTAEPTEATPVPSVSVPAEEPTRAAAPAPADGQVSVVPEGAADTGVASSADTSGTDQGLVGAGAGGVLLAGGAVLFVVRRRRAAATGA</sequence>
<comment type="caution">
    <text evidence="4">The sequence shown here is derived from an EMBL/GenBank/DDBJ whole genome shotgun (WGS) entry which is preliminary data.</text>
</comment>
<evidence type="ECO:0000256" key="1">
    <source>
        <dbReference type="SAM" id="MobiDB-lite"/>
    </source>
</evidence>
<dbReference type="Proteomes" id="UP001614264">
    <property type="component" value="Unassembled WGS sequence"/>
</dbReference>
<evidence type="ECO:0000256" key="2">
    <source>
        <dbReference type="SAM" id="Phobius"/>
    </source>
</evidence>
<keyword evidence="2" id="KW-1133">Transmembrane helix</keyword>
<gene>
    <name evidence="4" type="ORF">AB4829_12520</name>
</gene>
<accession>A0ABW8B8T8</accession>
<dbReference type="NCBIfam" id="TIGR01167">
    <property type="entry name" value="LPXTG_anchor"/>
    <property type="match status" value="1"/>
</dbReference>
<feature type="chain" id="PRO_5046874588" evidence="3">
    <location>
        <begin position="26"/>
        <end position="129"/>
    </location>
</feature>